<feature type="transmembrane region" description="Helical" evidence="1">
    <location>
        <begin position="82"/>
        <end position="105"/>
    </location>
</feature>
<dbReference type="AlphaFoldDB" id="A0AAU8A8L4"/>
<keyword evidence="1" id="KW-1133">Transmembrane helix</keyword>
<dbReference type="RefSeq" id="WP_079545662.1">
    <property type="nucleotide sequence ID" value="NZ_CP117826.1"/>
</dbReference>
<gene>
    <name evidence="2" type="ORF">PUP29_11390</name>
</gene>
<protein>
    <recommendedName>
        <fullName evidence="3">DUF2798 domain-containing protein</fullName>
    </recommendedName>
</protein>
<organism evidence="2">
    <name type="scientific">Christensenella massiliensis</name>
    <dbReference type="NCBI Taxonomy" id="1805714"/>
    <lineage>
        <taxon>Bacteria</taxon>
        <taxon>Bacillati</taxon>
        <taxon>Bacillota</taxon>
        <taxon>Clostridia</taxon>
        <taxon>Christensenellales</taxon>
        <taxon>Christensenellaceae</taxon>
        <taxon>Christensenella</taxon>
    </lineage>
</organism>
<evidence type="ECO:0008006" key="3">
    <source>
        <dbReference type="Google" id="ProtNLM"/>
    </source>
</evidence>
<feature type="transmembrane region" description="Helical" evidence="1">
    <location>
        <begin position="42"/>
        <end position="62"/>
    </location>
</feature>
<sequence length="158" mass="18048">MPKTKREEFIFTAMTSGLMIFIMGVYNVAINNNGLEYASFVQAARTFPLEWLIGFLLAFFVANKTAKHFAFHVVTPADRKIFVILSIQIFTVCTMVPLMSLVGTIEAHGLTCDLPIVWLNFIMAYPLQLLVAGPVCRRIFHKLFREKKDMQGKYPHRT</sequence>
<evidence type="ECO:0000313" key="2">
    <source>
        <dbReference type="EMBL" id="XCC62120.1"/>
    </source>
</evidence>
<dbReference type="EMBL" id="CP117826">
    <property type="protein sequence ID" value="XCC62120.1"/>
    <property type="molecule type" value="Genomic_DNA"/>
</dbReference>
<dbReference type="Pfam" id="PF11391">
    <property type="entry name" value="DUF2798"/>
    <property type="match status" value="2"/>
</dbReference>
<name>A0AAU8A8L4_9FIRM</name>
<evidence type="ECO:0000256" key="1">
    <source>
        <dbReference type="SAM" id="Phobius"/>
    </source>
</evidence>
<accession>A0AAU8A8L4</accession>
<keyword evidence="1" id="KW-0812">Transmembrane</keyword>
<feature type="transmembrane region" description="Helical" evidence="1">
    <location>
        <begin position="117"/>
        <end position="140"/>
    </location>
</feature>
<proteinExistence type="predicted"/>
<feature type="transmembrane region" description="Helical" evidence="1">
    <location>
        <begin position="9"/>
        <end position="30"/>
    </location>
</feature>
<keyword evidence="1" id="KW-0472">Membrane</keyword>
<reference evidence="2" key="1">
    <citation type="submission" date="2023-02" db="EMBL/GenBank/DDBJ databases">
        <title>Gut commensal Christensenella minuta modulates host metabolism via a new class of secondary bile acids.</title>
        <authorList>
            <person name="Liu C."/>
        </authorList>
    </citation>
    <scope>NUCLEOTIDE SEQUENCE</scope>
    <source>
        <strain evidence="2">CA70</strain>
    </source>
</reference>
<dbReference type="InterPro" id="IPR021529">
    <property type="entry name" value="DUF2798"/>
</dbReference>